<proteinExistence type="predicted"/>
<gene>
    <name evidence="8" type="ORF">M0812_11838</name>
</gene>
<comment type="caution">
    <text evidence="8">The sequence shown here is derived from an EMBL/GenBank/DDBJ whole genome shotgun (WGS) entry which is preliminary data.</text>
</comment>
<feature type="domain" description="Wntless-like transmembrane" evidence="7">
    <location>
        <begin position="182"/>
        <end position="423"/>
    </location>
</feature>
<dbReference type="PANTHER" id="PTHR31918">
    <property type="entry name" value="TRANSMEMBRANE PROTEIN 181"/>
    <property type="match status" value="1"/>
</dbReference>
<feature type="compositionally biased region" description="Acidic residues" evidence="5">
    <location>
        <begin position="452"/>
        <end position="471"/>
    </location>
</feature>
<reference evidence="8" key="1">
    <citation type="submission" date="2022-08" db="EMBL/GenBank/DDBJ databases">
        <title>Novel sulphate-reducing endosymbionts in the free-living metamonad Anaeramoeba.</title>
        <authorList>
            <person name="Jerlstrom-Hultqvist J."/>
            <person name="Cepicka I."/>
            <person name="Gallot-Lavallee L."/>
            <person name="Salas-Leiva D."/>
            <person name="Curtis B.A."/>
            <person name="Zahonova K."/>
            <person name="Pipaliya S."/>
            <person name="Dacks J."/>
            <person name="Roger A.J."/>
        </authorList>
    </citation>
    <scope>NUCLEOTIDE SEQUENCE</scope>
    <source>
        <strain evidence="8">Busselton2</strain>
    </source>
</reference>
<keyword evidence="2 6" id="KW-0812">Transmembrane</keyword>
<feature type="transmembrane region" description="Helical" evidence="6">
    <location>
        <begin position="369"/>
        <end position="389"/>
    </location>
</feature>
<evidence type="ECO:0000256" key="1">
    <source>
        <dbReference type="ARBA" id="ARBA00004141"/>
    </source>
</evidence>
<evidence type="ECO:0000256" key="2">
    <source>
        <dbReference type="ARBA" id="ARBA00022692"/>
    </source>
</evidence>
<feature type="transmembrane region" description="Helical" evidence="6">
    <location>
        <begin position="401"/>
        <end position="421"/>
    </location>
</feature>
<feature type="transmembrane region" description="Helical" evidence="6">
    <location>
        <begin position="253"/>
        <end position="278"/>
    </location>
</feature>
<evidence type="ECO:0000256" key="3">
    <source>
        <dbReference type="ARBA" id="ARBA00022989"/>
    </source>
</evidence>
<evidence type="ECO:0000256" key="6">
    <source>
        <dbReference type="SAM" id="Phobius"/>
    </source>
</evidence>
<feature type="region of interest" description="Disordered" evidence="5">
    <location>
        <begin position="448"/>
        <end position="471"/>
    </location>
</feature>
<evidence type="ECO:0000259" key="7">
    <source>
        <dbReference type="Pfam" id="PF06664"/>
    </source>
</evidence>
<feature type="transmembrane region" description="Helical" evidence="6">
    <location>
        <begin position="225"/>
        <end position="247"/>
    </location>
</feature>
<dbReference type="GO" id="GO:0016020">
    <property type="term" value="C:membrane"/>
    <property type="evidence" value="ECO:0007669"/>
    <property type="project" value="UniProtKB-SubCell"/>
</dbReference>
<name>A0AAV7ZK76_9EUKA</name>
<comment type="subcellular location">
    <subcellularLocation>
        <location evidence="1">Membrane</location>
        <topology evidence="1">Multi-pass membrane protein</topology>
    </subcellularLocation>
</comment>
<feature type="transmembrane region" description="Helical" evidence="6">
    <location>
        <begin position="191"/>
        <end position="210"/>
    </location>
</feature>
<protein>
    <submittedName>
        <fullName evidence="8">Transmembrane protein</fullName>
    </submittedName>
</protein>
<keyword evidence="4 6" id="KW-0472">Membrane</keyword>
<evidence type="ECO:0000313" key="8">
    <source>
        <dbReference type="EMBL" id="KAJ3442108.1"/>
    </source>
</evidence>
<dbReference type="AlphaFoldDB" id="A0AAV7ZK76"/>
<keyword evidence="3 6" id="KW-1133">Transmembrane helix</keyword>
<feature type="transmembrane region" description="Helical" evidence="6">
    <location>
        <begin position="290"/>
        <end position="311"/>
    </location>
</feature>
<accession>A0AAV7ZK76</accession>
<dbReference type="Pfam" id="PF06664">
    <property type="entry name" value="WLS-like_TM"/>
    <property type="match status" value="1"/>
</dbReference>
<dbReference type="PANTHER" id="PTHR31918:SF1">
    <property type="entry name" value="TRANSMEMBRANE PROTEIN 181"/>
    <property type="match status" value="1"/>
</dbReference>
<feature type="transmembrane region" description="Helical" evidence="6">
    <location>
        <begin position="331"/>
        <end position="357"/>
    </location>
</feature>
<evidence type="ECO:0000313" key="9">
    <source>
        <dbReference type="Proteomes" id="UP001146793"/>
    </source>
</evidence>
<organism evidence="8 9">
    <name type="scientific">Anaeramoeba flamelloides</name>
    <dbReference type="NCBI Taxonomy" id="1746091"/>
    <lineage>
        <taxon>Eukaryota</taxon>
        <taxon>Metamonada</taxon>
        <taxon>Anaeramoebidae</taxon>
        <taxon>Anaeramoeba</taxon>
    </lineage>
</organism>
<dbReference type="InterPro" id="IPR047843">
    <property type="entry name" value="WLS-like_TM"/>
</dbReference>
<evidence type="ECO:0000256" key="5">
    <source>
        <dbReference type="SAM" id="MobiDB-lite"/>
    </source>
</evidence>
<feature type="transmembrane region" description="Helical" evidence="6">
    <location>
        <begin position="29"/>
        <end position="49"/>
    </location>
</feature>
<dbReference type="EMBL" id="JANTQA010000026">
    <property type="protein sequence ID" value="KAJ3442108.1"/>
    <property type="molecule type" value="Genomic_DNA"/>
</dbReference>
<sequence length="471" mass="56146">MSKGRQRKLLTLKKEDMKLKLDSFQRKHFIWFFSIFLLIFLFGIAISFACPSSTRQITQVKKKNQKGTILIKDSTGELESLNQEVFFNVIIENKLDKKIDEELLFNVTLQGYNPKKKKWDTIDRYGLKKKTISCSPKSDCKPVNLIDIPFIIYYNYSMNIEVLPSKNQNFFTQLNYEILYMNTNFTIFEMFVRYMFLILTFTLIIIYTNIMKKIQWSYFSTEQKLMYLSLILQTLFNNPLFPLTILVRNYSFIVIDMLFISFQFTGLMFLSIYLLDCYQHPKHSRKFSKFYLPKIIFSSTLFICFSVVLIWPQTHNLEDEKYSSVDSIPLYLFFIVISIICFILYLIYFCFIGFNGYTNIHSQKTRKRLYFMFWFNLLLLLFLGIIFLSGMLRKINGSTQLFLIIFITFNTFNVFLLFLILPSNSVLRKINRGYIFLPPHKYEPIAPYTQDPENEPIIEELSIDESEEKKY</sequence>
<evidence type="ECO:0000256" key="4">
    <source>
        <dbReference type="ARBA" id="ARBA00023136"/>
    </source>
</evidence>
<dbReference type="GO" id="GO:0015643">
    <property type="term" value="F:toxic substance binding"/>
    <property type="evidence" value="ECO:0007669"/>
    <property type="project" value="InterPro"/>
</dbReference>
<dbReference type="InterPro" id="IPR040416">
    <property type="entry name" value="TMEM181"/>
</dbReference>
<dbReference type="Proteomes" id="UP001146793">
    <property type="component" value="Unassembled WGS sequence"/>
</dbReference>